<dbReference type="eggNOG" id="ENOG502QQ2D">
    <property type="taxonomic scope" value="Eukaryota"/>
</dbReference>
<dbReference type="InterPro" id="IPR010730">
    <property type="entry name" value="HET"/>
</dbReference>
<dbReference type="PANTHER" id="PTHR24148">
    <property type="entry name" value="ANKYRIN REPEAT DOMAIN-CONTAINING PROTEIN 39 HOMOLOG-RELATED"/>
    <property type="match status" value="1"/>
</dbReference>
<dbReference type="Pfam" id="PF06985">
    <property type="entry name" value="HET"/>
    <property type="match status" value="1"/>
</dbReference>
<dbReference type="EMBL" id="ADBL01002921">
    <property type="status" value="NOT_ANNOTATED_CDS"/>
    <property type="molecule type" value="Genomic_DNA"/>
</dbReference>
<dbReference type="PANTHER" id="PTHR24148:SF82">
    <property type="entry name" value="HETEROKARYON INCOMPATIBILITY DOMAIN-CONTAINING PROTEIN"/>
    <property type="match status" value="1"/>
</dbReference>
<reference evidence="3" key="1">
    <citation type="submission" date="2010-05" db="EMBL/GenBank/DDBJ databases">
        <title>The Genome Sequence of Magnaporthe poae strain ATCC 64411.</title>
        <authorList>
            <consortium name="The Broad Institute Genome Sequencing Platform"/>
            <consortium name="Broad Institute Genome Sequencing Center for Infectious Disease"/>
            <person name="Ma L.-J."/>
            <person name="Dead R."/>
            <person name="Young S."/>
            <person name="Zeng Q."/>
            <person name="Koehrsen M."/>
            <person name="Alvarado L."/>
            <person name="Berlin A."/>
            <person name="Chapman S.B."/>
            <person name="Chen Z."/>
            <person name="Freedman E."/>
            <person name="Gellesch M."/>
            <person name="Goldberg J."/>
            <person name="Griggs A."/>
            <person name="Gujja S."/>
            <person name="Heilman E.R."/>
            <person name="Heiman D."/>
            <person name="Hepburn T."/>
            <person name="Howarth C."/>
            <person name="Jen D."/>
            <person name="Larson L."/>
            <person name="Mehta T."/>
            <person name="Neiman D."/>
            <person name="Pearson M."/>
            <person name="Roberts A."/>
            <person name="Saif S."/>
            <person name="Shea T."/>
            <person name="Shenoy N."/>
            <person name="Sisk P."/>
            <person name="Stolte C."/>
            <person name="Sykes S."/>
            <person name="Walk T."/>
            <person name="White J."/>
            <person name="Yandava C."/>
            <person name="Haas B."/>
            <person name="Nusbaum C."/>
            <person name="Birren B."/>
        </authorList>
    </citation>
    <scope>NUCLEOTIDE SEQUENCE</scope>
    <source>
        <strain evidence="3">ATCC 64411</strain>
    </source>
</reference>
<evidence type="ECO:0000313" key="5">
    <source>
        <dbReference type="Proteomes" id="UP000011715"/>
    </source>
</evidence>
<feature type="compositionally biased region" description="Acidic residues" evidence="1">
    <location>
        <begin position="220"/>
        <end position="242"/>
    </location>
</feature>
<feature type="compositionally biased region" description="Low complexity" evidence="1">
    <location>
        <begin position="243"/>
        <end position="252"/>
    </location>
</feature>
<feature type="region of interest" description="Disordered" evidence="1">
    <location>
        <begin position="220"/>
        <end position="284"/>
    </location>
</feature>
<dbReference type="VEuPathDB" id="FungiDB:MAPG_11791"/>
<reference evidence="4" key="5">
    <citation type="submission" date="2015-06" db="UniProtKB">
        <authorList>
            <consortium name="EnsemblFungi"/>
        </authorList>
    </citation>
    <scope>IDENTIFICATION</scope>
    <source>
        <strain evidence="4">ATCC 64411</strain>
    </source>
</reference>
<accession>A0A0C4EG68</accession>
<evidence type="ECO:0000259" key="2">
    <source>
        <dbReference type="Pfam" id="PF06985"/>
    </source>
</evidence>
<sequence>MGVLPDLPDASSQIRLLRIHPGDGDSPIECSYSIASLDAADLKYETVSYVWGDVKTPIDKPAHILVDGSPIRLGENAHRALRRLRKPDQDRTIWIDALCIEQSDDVEKTEQVKLMGRIYKSCTQCAIFWGGEDGVDKEGAKMAFEVISWMARDGPRPSWLHDEDLRVKAAAAFKSAMVTPWWLRIWTVQEALLPPASTVYWCGYTLPFSSLHEASEIFFQDDSDEESSEEDSGDDESDEEASSEVGTGEVGASEGGSEAGSNEGDSSDDSPEYFTIGDPPHEFSNNGSFNDMTCRMRGLAFCRWEDPLSLLWRWRFRRSTDPRDKVYGLLGFRDDVKLPSANASDYTIDVCTLFASVTVDLIRSEQNLRALIGWRGTPHNIAGLPSWAVDWTIREAGWDRSRFYNHNDVWNSQPLAGASADHGMRNSTVTLETIDEPVPGRPGMTRPRALVLSGIYVDKIAVVGPREPDHNNVDGDDEVDWIMSESPRWCSLVRDFEAKHPGKLRLDWMRALIGVVTGKSFPRLKDIKDGEGDECGVPPLGQTQRPGAWHSDMLSSQSLFITEGGLFGLGPCNATPGQEVWVVGGTALPLLLQRREAEGESEDGKEIPEYTFASDAIVYGVMNGEAVKGTEGEEVTFRLY</sequence>
<reference evidence="5" key="2">
    <citation type="submission" date="2010-05" db="EMBL/GenBank/DDBJ databases">
        <title>The genome sequence of Magnaporthe poae strain ATCC 64411.</title>
        <authorList>
            <person name="Ma L.-J."/>
            <person name="Dead R."/>
            <person name="Young S."/>
            <person name="Zeng Q."/>
            <person name="Koehrsen M."/>
            <person name="Alvarado L."/>
            <person name="Berlin A."/>
            <person name="Chapman S.B."/>
            <person name="Chen Z."/>
            <person name="Freedman E."/>
            <person name="Gellesch M."/>
            <person name="Goldberg J."/>
            <person name="Griggs A."/>
            <person name="Gujja S."/>
            <person name="Heilman E.R."/>
            <person name="Heiman D."/>
            <person name="Hepburn T."/>
            <person name="Howarth C."/>
            <person name="Jen D."/>
            <person name="Larson L."/>
            <person name="Mehta T."/>
            <person name="Neiman D."/>
            <person name="Pearson M."/>
            <person name="Roberts A."/>
            <person name="Saif S."/>
            <person name="Shea T."/>
            <person name="Shenoy N."/>
            <person name="Sisk P."/>
            <person name="Stolte C."/>
            <person name="Sykes S."/>
            <person name="Walk T."/>
            <person name="White J."/>
            <person name="Yandava C."/>
            <person name="Haas B."/>
            <person name="Nusbaum C."/>
            <person name="Birren B."/>
        </authorList>
    </citation>
    <scope>NUCLEOTIDE SEQUENCE [LARGE SCALE GENOMIC DNA]</scope>
    <source>
        <strain evidence="5">ATCC 64411 / 73-15</strain>
    </source>
</reference>
<protein>
    <recommendedName>
        <fullName evidence="2">Heterokaryon incompatibility domain-containing protein</fullName>
    </recommendedName>
</protein>
<evidence type="ECO:0000313" key="3">
    <source>
        <dbReference type="EMBL" id="KLU92829.1"/>
    </source>
</evidence>
<evidence type="ECO:0000313" key="4">
    <source>
        <dbReference type="EnsemblFungi" id="MAPG_11791T0"/>
    </source>
</evidence>
<evidence type="ECO:0000256" key="1">
    <source>
        <dbReference type="SAM" id="MobiDB-lite"/>
    </source>
</evidence>
<dbReference type="Proteomes" id="UP000011715">
    <property type="component" value="Unassembled WGS sequence"/>
</dbReference>
<reference evidence="4" key="4">
    <citation type="journal article" date="2015" name="G3 (Bethesda)">
        <title>Genome sequences of three phytopathogenic species of the Magnaporthaceae family of fungi.</title>
        <authorList>
            <person name="Okagaki L.H."/>
            <person name="Nunes C.C."/>
            <person name="Sailsbery J."/>
            <person name="Clay B."/>
            <person name="Brown D."/>
            <person name="John T."/>
            <person name="Oh Y."/>
            <person name="Young N."/>
            <person name="Fitzgerald M."/>
            <person name="Haas B.J."/>
            <person name="Zeng Q."/>
            <person name="Young S."/>
            <person name="Adiconis X."/>
            <person name="Fan L."/>
            <person name="Levin J.Z."/>
            <person name="Mitchell T.K."/>
            <person name="Okubara P.A."/>
            <person name="Farman M.L."/>
            <person name="Kohn L.M."/>
            <person name="Birren B."/>
            <person name="Ma L.-J."/>
            <person name="Dean R.A."/>
        </authorList>
    </citation>
    <scope>NUCLEOTIDE SEQUENCE</scope>
    <source>
        <strain evidence="4">ATCC 64411 / 73-15</strain>
    </source>
</reference>
<dbReference type="EnsemblFungi" id="MAPG_11791T0">
    <property type="protein sequence ID" value="MAPG_11791T0"/>
    <property type="gene ID" value="MAPG_11791"/>
</dbReference>
<organism evidence="4 5">
    <name type="scientific">Magnaporthiopsis poae (strain ATCC 64411 / 73-15)</name>
    <name type="common">Kentucky bluegrass fungus</name>
    <name type="synonym">Magnaporthe poae</name>
    <dbReference type="NCBI Taxonomy" id="644358"/>
    <lineage>
        <taxon>Eukaryota</taxon>
        <taxon>Fungi</taxon>
        <taxon>Dikarya</taxon>
        <taxon>Ascomycota</taxon>
        <taxon>Pezizomycotina</taxon>
        <taxon>Sordariomycetes</taxon>
        <taxon>Sordariomycetidae</taxon>
        <taxon>Magnaporthales</taxon>
        <taxon>Magnaporthaceae</taxon>
        <taxon>Magnaporthiopsis</taxon>
    </lineage>
</organism>
<keyword evidence="5" id="KW-1185">Reference proteome</keyword>
<reference evidence="3" key="3">
    <citation type="submission" date="2011-03" db="EMBL/GenBank/DDBJ databases">
        <title>Annotation of Magnaporthe poae ATCC 64411.</title>
        <authorList>
            <person name="Ma L.-J."/>
            <person name="Dead R."/>
            <person name="Young S.K."/>
            <person name="Zeng Q."/>
            <person name="Gargeya S."/>
            <person name="Fitzgerald M."/>
            <person name="Haas B."/>
            <person name="Abouelleil A."/>
            <person name="Alvarado L."/>
            <person name="Arachchi H.M."/>
            <person name="Berlin A."/>
            <person name="Brown A."/>
            <person name="Chapman S.B."/>
            <person name="Chen Z."/>
            <person name="Dunbar C."/>
            <person name="Freedman E."/>
            <person name="Gearin G."/>
            <person name="Gellesch M."/>
            <person name="Goldberg J."/>
            <person name="Griggs A."/>
            <person name="Gujja S."/>
            <person name="Heiman D."/>
            <person name="Howarth C."/>
            <person name="Larson L."/>
            <person name="Lui A."/>
            <person name="MacDonald P.J.P."/>
            <person name="Mehta T."/>
            <person name="Montmayeur A."/>
            <person name="Murphy C."/>
            <person name="Neiman D."/>
            <person name="Pearson M."/>
            <person name="Priest M."/>
            <person name="Roberts A."/>
            <person name="Saif S."/>
            <person name="Shea T."/>
            <person name="Shenoy N."/>
            <person name="Sisk P."/>
            <person name="Stolte C."/>
            <person name="Sykes S."/>
            <person name="Yandava C."/>
            <person name="Wortman J."/>
            <person name="Nusbaum C."/>
            <person name="Birren B."/>
        </authorList>
    </citation>
    <scope>NUCLEOTIDE SEQUENCE</scope>
    <source>
        <strain evidence="3">ATCC 64411</strain>
    </source>
</reference>
<gene>
    <name evidence="3" type="ORF">MAPG_11791</name>
</gene>
<dbReference type="STRING" id="644358.A0A0C4EG68"/>
<dbReference type="InterPro" id="IPR052895">
    <property type="entry name" value="HetReg/Transcr_Mod"/>
</dbReference>
<dbReference type="EMBL" id="GL876997">
    <property type="protein sequence ID" value="KLU92829.1"/>
    <property type="molecule type" value="Genomic_DNA"/>
</dbReference>
<dbReference type="OrthoDB" id="2157530at2759"/>
<feature type="domain" description="Heterokaryon incompatibility" evidence="2">
    <location>
        <begin position="44"/>
        <end position="190"/>
    </location>
</feature>
<name>A0A0C4EG68_MAGP6</name>
<dbReference type="AlphaFoldDB" id="A0A0C4EG68"/>
<proteinExistence type="predicted"/>
<dbReference type="OMA" id="HSECFVY"/>